<dbReference type="GO" id="GO:0016491">
    <property type="term" value="F:oxidoreductase activity"/>
    <property type="evidence" value="ECO:0007669"/>
    <property type="project" value="UniProtKB-KW"/>
</dbReference>
<reference evidence="2" key="1">
    <citation type="journal article" date="2014" name="Int. J. Syst. Evol. Microbiol.">
        <title>Complete genome sequence of Corynebacterium casei LMG S-19264T (=DSM 44701T), isolated from a smear-ripened cheese.</title>
        <authorList>
            <consortium name="US DOE Joint Genome Institute (JGI-PGF)"/>
            <person name="Walter F."/>
            <person name="Albersmeier A."/>
            <person name="Kalinowski J."/>
            <person name="Ruckert C."/>
        </authorList>
    </citation>
    <scope>NUCLEOTIDE SEQUENCE</scope>
    <source>
        <strain evidence="2">KCTC 32020</strain>
    </source>
</reference>
<reference evidence="2" key="2">
    <citation type="submission" date="2020-09" db="EMBL/GenBank/DDBJ databases">
        <authorList>
            <person name="Sun Q."/>
            <person name="Kim S."/>
        </authorList>
    </citation>
    <scope>NUCLEOTIDE SEQUENCE</scope>
    <source>
        <strain evidence="2">KCTC 32020</strain>
    </source>
</reference>
<name>A0A918Z698_9GAMM</name>
<comment type="caution">
    <text evidence="2">The sequence shown here is derived from an EMBL/GenBank/DDBJ whole genome shotgun (WGS) entry which is preliminary data.</text>
</comment>
<organism evidence="2 3">
    <name type="scientific">Vulcaniibacterium thermophilum</name>
    <dbReference type="NCBI Taxonomy" id="1169913"/>
    <lineage>
        <taxon>Bacteria</taxon>
        <taxon>Pseudomonadati</taxon>
        <taxon>Pseudomonadota</taxon>
        <taxon>Gammaproteobacteria</taxon>
        <taxon>Lysobacterales</taxon>
        <taxon>Lysobacteraceae</taxon>
        <taxon>Vulcaniibacterium</taxon>
    </lineage>
</organism>
<evidence type="ECO:0008006" key="4">
    <source>
        <dbReference type="Google" id="ProtNLM"/>
    </source>
</evidence>
<protein>
    <recommendedName>
        <fullName evidence="4">Iron-containing redox enzyme family protein</fullName>
    </recommendedName>
</protein>
<dbReference type="SUPFAM" id="SSF48613">
    <property type="entry name" value="Heme oxygenase-like"/>
    <property type="match status" value="1"/>
</dbReference>
<dbReference type="PANTHER" id="PTHR40279">
    <property type="entry name" value="PQQC-LIKE PROTEIN"/>
    <property type="match status" value="1"/>
</dbReference>
<dbReference type="Gene3D" id="1.20.910.10">
    <property type="entry name" value="Heme oxygenase-like"/>
    <property type="match status" value="1"/>
</dbReference>
<proteinExistence type="predicted"/>
<dbReference type="InterPro" id="IPR039068">
    <property type="entry name" value="PqqC-like"/>
</dbReference>
<sequence>MRDRDAFWRFAEQAKTATETLAQRRMAALREAPVEVLREVCTQYRFFTLDYIGDLALLIARLPSGRLRSLLARILSEELGEGDPAKAHPAVYDRFLLSIGVAPERLERCLPANRAILDGLTADMTRRGAAFGVGLRGMGGECLCQTYLAVMHEHLRAHPYVRAHEDRIDWEFWTIHTGEIDIEHGEMTRAAVDDYLRQQPDALQELAQGYAHSIDAWNAFWRNIFDAQAAHRALS</sequence>
<dbReference type="EMBL" id="BNCF01000012">
    <property type="protein sequence ID" value="GHE38823.1"/>
    <property type="molecule type" value="Genomic_DNA"/>
</dbReference>
<dbReference type="InterPro" id="IPR016084">
    <property type="entry name" value="Haem_Oase-like_multi-hlx"/>
</dbReference>
<evidence type="ECO:0000256" key="1">
    <source>
        <dbReference type="ARBA" id="ARBA00023002"/>
    </source>
</evidence>
<dbReference type="RefSeq" id="WP_186760923.1">
    <property type="nucleotide sequence ID" value="NZ_BNCF01000012.1"/>
</dbReference>
<dbReference type="Proteomes" id="UP000636453">
    <property type="component" value="Unassembled WGS sequence"/>
</dbReference>
<keyword evidence="3" id="KW-1185">Reference proteome</keyword>
<accession>A0A918Z698</accession>
<dbReference type="AlphaFoldDB" id="A0A918Z698"/>
<dbReference type="PANTHER" id="PTHR40279:SF3">
    <property type="entry name" value="4-AMINOBENZOATE SYNTHASE"/>
    <property type="match status" value="1"/>
</dbReference>
<dbReference type="Pfam" id="PF14518">
    <property type="entry name" value="Haem_oxygenas_2"/>
    <property type="match status" value="1"/>
</dbReference>
<gene>
    <name evidence="2" type="ORF">GCM10007167_21140</name>
</gene>
<evidence type="ECO:0000313" key="3">
    <source>
        <dbReference type="Proteomes" id="UP000636453"/>
    </source>
</evidence>
<evidence type="ECO:0000313" key="2">
    <source>
        <dbReference type="EMBL" id="GHE38823.1"/>
    </source>
</evidence>
<keyword evidence="1" id="KW-0560">Oxidoreductase</keyword>